<dbReference type="AlphaFoldDB" id="A0A9D2G059"/>
<feature type="transmembrane region" description="Helical" evidence="8">
    <location>
        <begin position="58"/>
        <end position="78"/>
    </location>
</feature>
<accession>A0A9D2G059</accession>
<comment type="similarity">
    <text evidence="2">Belongs to the binding-protein-dependent transport system permease family. FecCD subfamily.</text>
</comment>
<feature type="transmembrane region" description="Helical" evidence="8">
    <location>
        <begin position="152"/>
        <end position="177"/>
    </location>
</feature>
<dbReference type="EMBL" id="DXBE01000066">
    <property type="protein sequence ID" value="HIZ70007.1"/>
    <property type="molecule type" value="Genomic_DNA"/>
</dbReference>
<keyword evidence="3" id="KW-0813">Transport</keyword>
<comment type="caution">
    <text evidence="9">The sequence shown here is derived from an EMBL/GenBank/DDBJ whole genome shotgun (WGS) entry which is preliminary data.</text>
</comment>
<name>A0A9D2G059_9BACT</name>
<dbReference type="SUPFAM" id="SSF81345">
    <property type="entry name" value="ABC transporter involved in vitamin B12 uptake, BtuC"/>
    <property type="match status" value="1"/>
</dbReference>
<sequence>MNKRILFTLLGALALLALFMANLLIGSVDIPFQEAMATLRGDESVRESWRFIILRSRLPQAVAALLAGSSLAASGLMLQTAFANPLAGPDVFGINSGAGLAVALVMLPLGGGILGAANLPLGGHVAILAAAFIGAMAVTTLILFLSTLVRNAVMLLIVGLMVGYMASSLVSLLNFMASAQGVKSYMIWGMGSFANVPFEQMPLFVLLTVTGILLSLTRVKSLNALLLGEVYALNLGTRTRRLRLQLLSLAGLLTAVTTAYCGPIAFIGLATPHIARMLWRTDNHATLLPTSMLMGAVIALLCNLACSLPSEGGILPLNVVTPLVGAPVILHVILRHRR</sequence>
<protein>
    <submittedName>
        <fullName evidence="9">Iron ABC transporter permease</fullName>
    </submittedName>
</protein>
<keyword evidence="6 8" id="KW-1133">Transmembrane helix</keyword>
<evidence type="ECO:0000256" key="6">
    <source>
        <dbReference type="ARBA" id="ARBA00022989"/>
    </source>
</evidence>
<feature type="transmembrane region" description="Helical" evidence="8">
    <location>
        <begin position="287"/>
        <end position="306"/>
    </location>
</feature>
<dbReference type="PANTHER" id="PTHR30472:SF41">
    <property type="entry name" value="TRANSPORT SYSTEM PERMEASE PROTEIN"/>
    <property type="match status" value="1"/>
</dbReference>
<reference evidence="9" key="2">
    <citation type="submission" date="2021-04" db="EMBL/GenBank/DDBJ databases">
        <authorList>
            <person name="Gilroy R."/>
        </authorList>
    </citation>
    <scope>NUCLEOTIDE SEQUENCE</scope>
    <source>
        <strain evidence="9">ChiHecec3B27-8219</strain>
    </source>
</reference>
<evidence type="ECO:0000256" key="8">
    <source>
        <dbReference type="SAM" id="Phobius"/>
    </source>
</evidence>
<dbReference type="Pfam" id="PF01032">
    <property type="entry name" value="FecCD"/>
    <property type="match status" value="1"/>
</dbReference>
<proteinExistence type="inferred from homology"/>
<feature type="transmembrane region" description="Helical" evidence="8">
    <location>
        <begin position="313"/>
        <end position="334"/>
    </location>
</feature>
<feature type="transmembrane region" description="Helical" evidence="8">
    <location>
        <begin position="125"/>
        <end position="145"/>
    </location>
</feature>
<organism evidence="9 10">
    <name type="scientific">Candidatus Prevotella avicola</name>
    <dbReference type="NCBI Taxonomy" id="2838738"/>
    <lineage>
        <taxon>Bacteria</taxon>
        <taxon>Pseudomonadati</taxon>
        <taxon>Bacteroidota</taxon>
        <taxon>Bacteroidia</taxon>
        <taxon>Bacteroidales</taxon>
        <taxon>Prevotellaceae</taxon>
        <taxon>Prevotella</taxon>
    </lineage>
</organism>
<evidence type="ECO:0000256" key="1">
    <source>
        <dbReference type="ARBA" id="ARBA00004651"/>
    </source>
</evidence>
<evidence type="ECO:0000256" key="7">
    <source>
        <dbReference type="ARBA" id="ARBA00023136"/>
    </source>
</evidence>
<dbReference type="GO" id="GO:0033214">
    <property type="term" value="P:siderophore-iron import into cell"/>
    <property type="evidence" value="ECO:0007669"/>
    <property type="project" value="TreeGrafter"/>
</dbReference>
<evidence type="ECO:0000256" key="3">
    <source>
        <dbReference type="ARBA" id="ARBA00022448"/>
    </source>
</evidence>
<dbReference type="InterPro" id="IPR037294">
    <property type="entry name" value="ABC_BtuC-like"/>
</dbReference>
<dbReference type="Gene3D" id="1.10.3470.10">
    <property type="entry name" value="ABC transporter involved in vitamin B12 uptake, BtuC"/>
    <property type="match status" value="1"/>
</dbReference>
<evidence type="ECO:0000313" key="10">
    <source>
        <dbReference type="Proteomes" id="UP000824055"/>
    </source>
</evidence>
<dbReference type="Proteomes" id="UP000824055">
    <property type="component" value="Unassembled WGS sequence"/>
</dbReference>
<dbReference type="GO" id="GO:0005886">
    <property type="term" value="C:plasma membrane"/>
    <property type="evidence" value="ECO:0007669"/>
    <property type="project" value="UniProtKB-SubCell"/>
</dbReference>
<feature type="transmembrane region" description="Helical" evidence="8">
    <location>
        <begin position="98"/>
        <end position="119"/>
    </location>
</feature>
<keyword evidence="5 8" id="KW-0812">Transmembrane</keyword>
<gene>
    <name evidence="9" type="ORF">H9966_09065</name>
</gene>
<dbReference type="CDD" id="cd06550">
    <property type="entry name" value="TM_ABC_iron-siderophores_like"/>
    <property type="match status" value="1"/>
</dbReference>
<reference evidence="9" key="1">
    <citation type="journal article" date="2021" name="PeerJ">
        <title>Extensive microbial diversity within the chicken gut microbiome revealed by metagenomics and culture.</title>
        <authorList>
            <person name="Gilroy R."/>
            <person name="Ravi A."/>
            <person name="Getino M."/>
            <person name="Pursley I."/>
            <person name="Horton D.L."/>
            <person name="Alikhan N.F."/>
            <person name="Baker D."/>
            <person name="Gharbi K."/>
            <person name="Hall N."/>
            <person name="Watson M."/>
            <person name="Adriaenssens E.M."/>
            <person name="Foster-Nyarko E."/>
            <person name="Jarju S."/>
            <person name="Secka A."/>
            <person name="Antonio M."/>
            <person name="Oren A."/>
            <person name="Chaudhuri R.R."/>
            <person name="La Ragione R."/>
            <person name="Hildebrand F."/>
            <person name="Pallen M.J."/>
        </authorList>
    </citation>
    <scope>NUCLEOTIDE SEQUENCE</scope>
    <source>
        <strain evidence="9">ChiHecec3B27-8219</strain>
    </source>
</reference>
<dbReference type="PANTHER" id="PTHR30472">
    <property type="entry name" value="FERRIC ENTEROBACTIN TRANSPORT SYSTEM PERMEASE PROTEIN"/>
    <property type="match status" value="1"/>
</dbReference>
<dbReference type="GO" id="GO:0022857">
    <property type="term" value="F:transmembrane transporter activity"/>
    <property type="evidence" value="ECO:0007669"/>
    <property type="project" value="InterPro"/>
</dbReference>
<feature type="transmembrane region" description="Helical" evidence="8">
    <location>
        <begin position="246"/>
        <end position="267"/>
    </location>
</feature>
<comment type="subcellular location">
    <subcellularLocation>
        <location evidence="1">Cell membrane</location>
        <topology evidence="1">Multi-pass membrane protein</topology>
    </subcellularLocation>
</comment>
<evidence type="ECO:0000256" key="2">
    <source>
        <dbReference type="ARBA" id="ARBA00007935"/>
    </source>
</evidence>
<feature type="transmembrane region" description="Helical" evidence="8">
    <location>
        <begin position="197"/>
        <end position="216"/>
    </location>
</feature>
<keyword evidence="4" id="KW-1003">Cell membrane</keyword>
<evidence type="ECO:0000313" key="9">
    <source>
        <dbReference type="EMBL" id="HIZ70007.1"/>
    </source>
</evidence>
<dbReference type="InterPro" id="IPR000522">
    <property type="entry name" value="ABC_transptr_permease_BtuC"/>
</dbReference>
<evidence type="ECO:0000256" key="5">
    <source>
        <dbReference type="ARBA" id="ARBA00022692"/>
    </source>
</evidence>
<keyword evidence="7 8" id="KW-0472">Membrane</keyword>
<evidence type="ECO:0000256" key="4">
    <source>
        <dbReference type="ARBA" id="ARBA00022475"/>
    </source>
</evidence>